<dbReference type="Gene3D" id="2.60.120.820">
    <property type="entry name" value="PHR domain"/>
    <property type="match status" value="2"/>
</dbReference>
<keyword evidence="10" id="KW-0833">Ubl conjugation pathway</keyword>
<dbReference type="SUPFAM" id="SSF57850">
    <property type="entry name" value="RING/U-box"/>
    <property type="match status" value="1"/>
</dbReference>
<feature type="region of interest" description="Disordered" evidence="16">
    <location>
        <begin position="671"/>
        <end position="696"/>
    </location>
</feature>
<dbReference type="SUPFAM" id="SSF49785">
    <property type="entry name" value="Galactose-binding domain-like"/>
    <property type="match status" value="1"/>
</dbReference>
<keyword evidence="12" id="KW-0966">Cell projection</keyword>
<feature type="compositionally biased region" description="Low complexity" evidence="16">
    <location>
        <begin position="2850"/>
        <end position="2863"/>
    </location>
</feature>
<dbReference type="PANTHER" id="PTHR45943">
    <property type="entry name" value="E3 UBIQUITIN-PROTEIN LIGASE MYCBP2"/>
    <property type="match status" value="1"/>
</dbReference>
<dbReference type="PROSITE" id="PS50089">
    <property type="entry name" value="ZF_RING_2"/>
    <property type="match status" value="1"/>
</dbReference>
<dbReference type="PROSITE" id="PS50194">
    <property type="entry name" value="FILAMIN_REPEAT"/>
    <property type="match status" value="1"/>
</dbReference>
<evidence type="ECO:0000256" key="9">
    <source>
        <dbReference type="ARBA" id="ARBA00022771"/>
    </source>
</evidence>
<dbReference type="CDD" id="cd19799">
    <property type="entry name" value="Bbox2_MYCBP2"/>
    <property type="match status" value="1"/>
</dbReference>
<feature type="region of interest" description="Disordered" evidence="16">
    <location>
        <begin position="2720"/>
        <end position="2776"/>
    </location>
</feature>
<keyword evidence="20" id="KW-1185">Reference proteome</keyword>
<dbReference type="PRINTS" id="PR00633">
    <property type="entry name" value="RCCNDNSATION"/>
</dbReference>
<feature type="compositionally biased region" description="Basic and acidic residues" evidence="16">
    <location>
        <begin position="3827"/>
        <end position="3839"/>
    </location>
</feature>
<evidence type="ECO:0000256" key="2">
    <source>
        <dbReference type="ARBA" id="ARBA00004489"/>
    </source>
</evidence>
<dbReference type="GO" id="GO:0061630">
    <property type="term" value="F:ubiquitin protein ligase activity"/>
    <property type="evidence" value="ECO:0007669"/>
    <property type="project" value="UniProtKB-EC"/>
</dbReference>
<dbReference type="GO" id="GO:0007411">
    <property type="term" value="P:axon guidance"/>
    <property type="evidence" value="ECO:0007669"/>
    <property type="project" value="TreeGrafter"/>
</dbReference>
<reference evidence="19" key="1">
    <citation type="submission" date="2023-08" db="EMBL/GenBank/DDBJ databases">
        <authorList>
            <person name="Alioto T."/>
            <person name="Alioto T."/>
            <person name="Gomez Garrido J."/>
        </authorList>
    </citation>
    <scope>NUCLEOTIDE SEQUENCE</scope>
</reference>
<feature type="region of interest" description="Disordered" evidence="16">
    <location>
        <begin position="2964"/>
        <end position="3046"/>
    </location>
</feature>
<feature type="compositionally biased region" description="Gly residues" evidence="16">
    <location>
        <begin position="2674"/>
        <end position="2684"/>
    </location>
</feature>
<keyword evidence="9 14" id="KW-0863">Zinc-finger</keyword>
<dbReference type="InterPro" id="IPR014756">
    <property type="entry name" value="Ig_E-set"/>
</dbReference>
<dbReference type="SUPFAM" id="SSF50985">
    <property type="entry name" value="RCC1/BLIP-II"/>
    <property type="match status" value="1"/>
</dbReference>
<evidence type="ECO:0000256" key="7">
    <source>
        <dbReference type="ARBA" id="ARBA00022723"/>
    </source>
</evidence>
<feature type="compositionally biased region" description="Low complexity" evidence="16">
    <location>
        <begin position="2904"/>
        <end position="2919"/>
    </location>
</feature>
<feature type="region of interest" description="Disordered" evidence="16">
    <location>
        <begin position="3815"/>
        <end position="3841"/>
    </location>
</feature>
<dbReference type="PANTHER" id="PTHR45943:SF1">
    <property type="entry name" value="E3 UBIQUITIN-PROTEIN LIGASE MYCBP2"/>
    <property type="match status" value="1"/>
</dbReference>
<dbReference type="SUPFAM" id="SSF81296">
    <property type="entry name" value="E set domains"/>
    <property type="match status" value="1"/>
</dbReference>
<comment type="catalytic activity">
    <reaction evidence="1">
        <text>[E2 ubiquitin-conjugating enzyme]-S-ubiquitinyl-L-cysteine + [acceptor protein]-L-threonine = [E2 ubiquitin-conjugating enzyme]-L-cysteine + [acceptor protein]-3-O-ubiquitinyl-L-threonine.</text>
        <dbReference type="EC" id="2.3.2.33"/>
    </reaction>
</comment>
<dbReference type="PROSITE" id="PS00626">
    <property type="entry name" value="RCC1_2"/>
    <property type="match status" value="1"/>
</dbReference>
<dbReference type="CDD" id="cd16463">
    <property type="entry name" value="RING-H2_PHR"/>
    <property type="match status" value="1"/>
</dbReference>
<feature type="repeat" description="Filamin" evidence="13">
    <location>
        <begin position="2312"/>
        <end position="2359"/>
    </location>
</feature>
<evidence type="ECO:0000313" key="19">
    <source>
        <dbReference type="EMBL" id="CAI9731990.1"/>
    </source>
</evidence>
<dbReference type="InterPro" id="IPR008979">
    <property type="entry name" value="Galactose-bd-like_sf"/>
</dbReference>
<dbReference type="InterPro" id="IPR000408">
    <property type="entry name" value="Reg_chr_condens"/>
</dbReference>
<comment type="similarity">
    <text evidence="4">Belongs to the RING-Cys relay (RCR) family.</text>
</comment>
<feature type="compositionally biased region" description="Basic and acidic residues" evidence="16">
    <location>
        <begin position="2832"/>
        <end position="2847"/>
    </location>
</feature>
<comment type="subcellular location">
    <subcellularLocation>
        <location evidence="2">Cell projection</location>
        <location evidence="2">Axon</location>
    </subcellularLocation>
</comment>
<feature type="compositionally biased region" description="Polar residues" evidence="16">
    <location>
        <begin position="2748"/>
        <end position="2757"/>
    </location>
</feature>
<feature type="compositionally biased region" description="Polar residues" evidence="16">
    <location>
        <begin position="674"/>
        <end position="685"/>
    </location>
</feature>
<evidence type="ECO:0000256" key="8">
    <source>
        <dbReference type="ARBA" id="ARBA00022737"/>
    </source>
</evidence>
<feature type="domain" description="DOC" evidence="18">
    <location>
        <begin position="3922"/>
        <end position="4100"/>
    </location>
</feature>
<dbReference type="EC" id="2.3.2.33" evidence="5"/>
<evidence type="ECO:0000256" key="10">
    <source>
        <dbReference type="ARBA" id="ARBA00022786"/>
    </source>
</evidence>
<dbReference type="GO" id="GO:0030424">
    <property type="term" value="C:axon"/>
    <property type="evidence" value="ECO:0007669"/>
    <property type="project" value="UniProtKB-SubCell"/>
</dbReference>
<evidence type="ECO:0000259" key="17">
    <source>
        <dbReference type="PROSITE" id="PS50089"/>
    </source>
</evidence>
<dbReference type="InterPro" id="IPR001841">
    <property type="entry name" value="Znf_RING"/>
</dbReference>
<feature type="compositionally biased region" description="Basic and acidic residues" evidence="16">
    <location>
        <begin position="2925"/>
        <end position="2946"/>
    </location>
</feature>
<feature type="compositionally biased region" description="Basic and acidic residues" evidence="16">
    <location>
        <begin position="3648"/>
        <end position="3657"/>
    </location>
</feature>
<dbReference type="GO" id="GO:0005886">
    <property type="term" value="C:plasma membrane"/>
    <property type="evidence" value="ECO:0007669"/>
    <property type="project" value="TreeGrafter"/>
</dbReference>
<keyword evidence="6" id="KW-0808">Transferase</keyword>
<dbReference type="PROSITE" id="PS51284">
    <property type="entry name" value="DOC"/>
    <property type="match status" value="1"/>
</dbReference>
<dbReference type="GO" id="GO:0005634">
    <property type="term" value="C:nucleus"/>
    <property type="evidence" value="ECO:0007669"/>
    <property type="project" value="TreeGrafter"/>
</dbReference>
<dbReference type="InterPro" id="IPR017868">
    <property type="entry name" value="Filamin/ABP280_repeat-like"/>
</dbReference>
<feature type="compositionally biased region" description="Basic and acidic residues" evidence="16">
    <location>
        <begin position="3213"/>
        <end position="3226"/>
    </location>
</feature>
<feature type="region of interest" description="Disordered" evidence="16">
    <location>
        <begin position="3087"/>
        <end position="3133"/>
    </location>
</feature>
<evidence type="ECO:0000259" key="18">
    <source>
        <dbReference type="PROSITE" id="PS51284"/>
    </source>
</evidence>
<dbReference type="GO" id="GO:0008582">
    <property type="term" value="P:regulation of synaptic assembly at neuromuscular junction"/>
    <property type="evidence" value="ECO:0007669"/>
    <property type="project" value="TreeGrafter"/>
</dbReference>
<dbReference type="InterPro" id="IPR009091">
    <property type="entry name" value="RCC1/BLIP-II"/>
</dbReference>
<dbReference type="InterPro" id="IPR012983">
    <property type="entry name" value="PHR"/>
</dbReference>
<evidence type="ECO:0000256" key="15">
    <source>
        <dbReference type="PROSITE-ProRule" id="PRU00235"/>
    </source>
</evidence>
<evidence type="ECO:0000256" key="11">
    <source>
        <dbReference type="ARBA" id="ARBA00022833"/>
    </source>
</evidence>
<feature type="domain" description="RING-type" evidence="17">
    <location>
        <begin position="4628"/>
        <end position="4679"/>
    </location>
</feature>
<dbReference type="Gene3D" id="2.130.10.30">
    <property type="entry name" value="Regulator of chromosome condensation 1/beta-lactamase-inhibitor protein II"/>
    <property type="match status" value="2"/>
</dbReference>
<feature type="region of interest" description="Disordered" evidence="16">
    <location>
        <begin position="3194"/>
        <end position="3226"/>
    </location>
</feature>
<evidence type="ECO:0000256" key="6">
    <source>
        <dbReference type="ARBA" id="ARBA00022679"/>
    </source>
</evidence>
<keyword evidence="8" id="KW-0677">Repeat</keyword>
<feature type="compositionally biased region" description="Low complexity" evidence="16">
    <location>
        <begin position="3006"/>
        <end position="3046"/>
    </location>
</feature>
<feature type="compositionally biased region" description="Basic and acidic residues" evidence="16">
    <location>
        <begin position="3195"/>
        <end position="3206"/>
    </location>
</feature>
<comment type="pathway">
    <text evidence="3">Protein modification; protein ubiquitination.</text>
</comment>
<keyword evidence="7" id="KW-0479">Metal-binding</keyword>
<evidence type="ECO:0000313" key="20">
    <source>
        <dbReference type="Proteomes" id="UP001162480"/>
    </source>
</evidence>
<feature type="region of interest" description="Disordered" evidence="16">
    <location>
        <begin position="4442"/>
        <end position="4462"/>
    </location>
</feature>
<keyword evidence="11" id="KW-0862">Zinc</keyword>
<feature type="compositionally biased region" description="Basic and acidic residues" evidence="16">
    <location>
        <begin position="2969"/>
        <end position="2985"/>
    </location>
</feature>
<evidence type="ECO:0000256" key="1">
    <source>
        <dbReference type="ARBA" id="ARBA00000333"/>
    </source>
</evidence>
<accession>A0AA36FBK6</accession>
<evidence type="ECO:0000256" key="12">
    <source>
        <dbReference type="ARBA" id="ARBA00023273"/>
    </source>
</evidence>
<evidence type="ECO:0000256" key="13">
    <source>
        <dbReference type="PROSITE-ProRule" id="PRU00087"/>
    </source>
</evidence>
<dbReference type="Pfam" id="PF08005">
    <property type="entry name" value="PHR"/>
    <property type="match status" value="2"/>
</dbReference>
<evidence type="ECO:0000256" key="14">
    <source>
        <dbReference type="PROSITE-ProRule" id="PRU00175"/>
    </source>
</evidence>
<feature type="region of interest" description="Disordered" evidence="16">
    <location>
        <begin position="2360"/>
        <end position="2379"/>
    </location>
</feature>
<dbReference type="FunFam" id="3.30.40.10:FF:000078">
    <property type="entry name" value="E3 ubiquitin-protein ligase MYCBP2 isoform X1"/>
    <property type="match status" value="1"/>
</dbReference>
<evidence type="ECO:0000256" key="5">
    <source>
        <dbReference type="ARBA" id="ARBA00012249"/>
    </source>
</evidence>
<feature type="region of interest" description="Disordered" evidence="16">
    <location>
        <begin position="2659"/>
        <end position="2685"/>
    </location>
</feature>
<dbReference type="Pfam" id="PF00415">
    <property type="entry name" value="RCC1"/>
    <property type="match status" value="1"/>
</dbReference>
<dbReference type="FunFam" id="2.60.120.820:FF:000002">
    <property type="entry name" value="E3 ubiquitin-protein ligase MYCBP2 isoform X1"/>
    <property type="match status" value="1"/>
</dbReference>
<evidence type="ECO:0000256" key="4">
    <source>
        <dbReference type="ARBA" id="ARBA00005415"/>
    </source>
</evidence>
<dbReference type="Gene3D" id="3.30.40.10">
    <property type="entry name" value="Zinc/RING finger domain, C3HC4 (zinc finger)"/>
    <property type="match status" value="1"/>
</dbReference>
<feature type="region of interest" description="Disordered" evidence="16">
    <location>
        <begin position="3606"/>
        <end position="3673"/>
    </location>
</feature>
<sequence>MKMAAAVQILPQTRNQIHTFLQADLLSSTFHELFGAEANAKRRLTEKKKFKKKVKTKNKDKKPKVRYVFSKQRDKSPEPLEIQLPNIELSGNPSAFSVFANVRYSVLEHCIKEAAWMFHQVNGVPTSDSEEEESEDIVKDGQLLQIPKIVGMGLNVVFELVRETQKQYPELCVKALKALLDLLQGQLPESMKGEPAEVLDGMFQLMMDLTTGQGLNNISLELSNTLTSLACAALISLVIAWGDTGKYLSAIGVMLMNTNPVCGQTIPVSNILTSLQKSVHAVLHGKAQLPEWLSQGVKVKALAASFKLDSVSRQKISATSPCALASDGCYLYVLNKQGLSKVGSGFGGTIKGHVYSCKENFHNGRGWLAYAGEYLFFHPCNENKRILYIVNPFSLEIEGRVQLQDVSLGSSVLFSDGQNIGQIAATKDDSFVVRTYDPNKSPMTLVSEVPLKLARKCMDAFGMSSFDSDSHRHSINTGFDEEAVTISAGKEFALIRTVSGKVLYSGKSQSLGIKQGGPVAGKWAELSITKSPKIVQVATGHDSQHALLIADDGSVFFVGTPRRGEDGDSSIAKVRRQPKAMKPKKLIRMESKNVIFGACNNGSSAMVTKEGEVFMYGKDTTHCDHASGHVTDLKDVVVTQVSLGKAHTVVLTSKGLVYTFGINNKGQCGREYSPGTTKEGSSNVNMAEEEEEGEHEDVICPPGKHRWRHDQCMVCTVCGECTGYGVNCISSGRFDRNPGLPCGCGAGDSGCAECGACKSCAGESEISDQLNDRGLKDVSNKPDHPVSYDLIAGGRPGVKPLEQIGKRIEKVERVPKSKSKGMKQIKFRGEVDELETDYSKMVSLPPAEILVGDGDIPVTQVSCGQHHTVVLLQNGDVYTFGSNQYGQLGVGDVAVRGVPTKVLLPISAVQVAAGSSHTVILLANGQVYTCGSYQKGALGRVCPEDGGVKDKSHPWYTVPGPVPGIGARYGRRSTWIGASGDQTYMRIDESLINAHTLTSCNIFANQSCIGLIPVNEDSGCTMKCLMISKHDGCCKSFSSADQENLFHHAVCLDPVYDTLWSYSPSKNLINCYMVLLPEARPLYSIDSSFCNILSPEMYIPTRASSYSTRSHCSLHMLACLDTLTTAQQLHLVVYEETKEKRAATKDYTKEDFSIINRFDSHGGGWGYSGHSVEAIRFMSDTDILLGGFGLFGGRGEYFGRIKLFELGFDGADKEEDGTLLAETEEIPFECAARETYAMLFYEPVSLQANIWYVAWARISGPSSDCGSSGQAVVTTEDQVVFKFKSSKKSNNGTDVNAGQIPQLLYRLPSPDRQSIPRKAEHLEPAHILTQDFSRTVSPSCFDALLNLLEWAWSSFHSSAAELDGLKGISRSALVSDLQRFVYICKACLRLIKIYINEVFSDGAVSKKTIPETMKLAEGVGNSRDLLRKILAEEVRPSKVRLSLSNPPTSPEFRQMAEEILSACHDTFTGCFHAFYPTANLKWLCLCDLLVMLEPGMSNMDGYGRLLAAIMEALTHPTIKLTNIMPINCEPETEEILRRQSISIDDNTNSAARLAESHRFPILVDHMTYRTEVEGIGSGHTSFKEVLDRLLLIATVPIRQALNKEPASYPQILVTNTCALLSCLISELAASATGSELDLASTSRPLLVTPNRFTRTIHGAYWNTGNGSPDAVAFSVDRPGILIAGVYVYGGSVVGGQYEYELELLDDQSEGHSDPSQSHTSRWNSIEIVKGSYGPDDCVNDIAEIKFDRPVPIKEGVKYAVLLRNHGPRTLNGDGGLSRVKCPDGTTFTFTSCSLSSNGTNHMRGQLPQIVYYSASQDGEFQQHQSKVLAEMQARKDAIGITNAICRSAIDILHRARGISSEEAKEILGESPMFSSLLPLVLAYIGPVATQDPRGAVQILGLIHDVLPAVVALNSQNVLTSYAGHQDGMLSESDTCGTNQHYCLIESDHPYKPATVANYKVCFPSTVRWMVLEFDVQCGTAQAEDTLQLYIPSRVKENSLCPLTGQEEEEEQQSTSVLWPVLKKFHGNNWPKAAVVLPGNEVTFSLESASDYVKDEKACFFGFKCMVTGYEWSSKPEEAVFHLERELSFLGGMCASALMRKDLTLPAGAEDIDEDLDSVEEGAQLVFNAHSTLLDKGFALSHPPTIMQALEGNLPFSWQSNERSFLKDFVACKPGTSGGRLARWLQPDSYVDPRQCEVIYNKEELKCSWPAILTVLTKDQYGQVVHVPNLKVEVRAIPIDLKETSGDDFKKMRRLSKQDDGDMTFGGHLPPPLDIPYEVTVKDRKDIFHSICMMKVYENYSFEELRYAAPAVPRPSENMLVRSSNDGSYNCNWTPGSVGFYNIYVTVDGFDAGESFKVDVREPPQGVTPPLQAGKKSHQPNKMRRFVGKNSSGLRIRINPSLQSEQIGTIKPDGTISFVDEIHNDDGVWVRLSGESIKEWCGVNGFTEAWCLQYNQHLGKTLLIPIEEPKSILDEIIKETLLRKIPEFVQESRIRKGGPGGYQVVKCGSSGHNIRCRPSKKATPIGMLVLGNQLTATEDTTNHDGTWVKLDTDSISHYCHLTEREAWSLARDRDDIVYLEHEANLSFNESFGRRNPFTFNTFPTNSAKGFDFSMAQYNTLPMFGQKSDGFGRSSSWPARMFSFGPTGFSGNDSTVFGQKPQQYTHERSSSFGASWYGGGGGGGGNSSDQFNGPVLCRADGFLGDTKQTGLSFMATKEHNDYANSRQNSGGGSYKSSGSMGGSKSVKTSEMNGSMPTPGSQKSTKKETPSSSEVNSELQGFSVKELVKALEKETLKSSTLPQACLVKIPAENGETKRLAAPLLTNVKTLSGGKIKMDRESSKNRDKLQEKVSTSSKSSSSSSLLSCGPCGINPHRLASIVGCESRFNGNGPTPLPSPPGTPKKVSSRGSSSCHSSGSSRHGSPMRISQKEENSRKEGKEQVVVIKEDLPSAAVPASAFAQRALRGNLPREPSVERAVSESPVSDHSRQLSPVRSSRDPSSSPAPSPTPQQQQQQQQQQQHNSGPSSLGHGASPPSSGSASPQLGGPTVTTVPNAAPVAVAAAAAAAVAPVVPPGGSTCEAAIKPTFNIGAVSPKDDTIRLSPKAIRKDRGRQLRNKRERAASPSPRETTPINRSRSGSATMIFERTREPVKEALSPSVAECLRAVYAAFLWHEGIVHDAMACASFLKFHPNLSKEMSQVDDKKSEKTKVRQPAESSKEIKKEPSKKGDNLNETRVRFFIEHQDSVDSDSDVSRQDSVRLGTLQTDSGKLDQVKIDTVKIDPLKQPKPILGRHKSEGSVNYQEDPLLIHSENGTYEREDAKLPATLYHLVGFWEELASTMLNVISKDMIYPSPALSMKTKKVEKKEKEKTKEKRTKKKRDLKPIVRGNLFGEAAGVLFAGTAGAERETMCELCGVMYPHPVTYHMRRSHPGCGRYAGGKGYNSGGNFCGGWAGNCGEGGFGGSSWYLICDRCRDKYLRERRQAQKDKEKSRKYKKKIFANKQQSNLIPMESHIILKNNAMFLLDLASAAGISLPSHSHKRTPNSLNRLDMFLPSVSEDIGTDLNPFPMAPFQYLTQQGAQASDSAFAEDIFFDTEERVFVRSGSLSLAQKQQRYRPRLPTEPRHSPLARSGSLSQELRPPSNISPPSPQDPLRHTHESKPLPKSAGTSPEAEQDQKTTLFQRSISEVDSCLLDQGDKHFNRVVMRRRNNSGGVSDGGMSLLKNPSAAMSRLISLVDKSKNSRDNGHNEKTLNRPVMAFVVQRHDLDNLQIAMRHALRKAICRVFAMQGLNWLVRTVTQATCIHDLLWFFVSSLSPTYDDDEEEEEEEAEQQVKEKKERKDQEDVPLCDHPLADVAIAGAAVHPLPVTFHTLLQTVADVMMHLPLGTSLQQMAVRCYCLRFTQADHQFLHESHVFSNISRILVKSDDEDTEDNNTENAQSTSMLSLWKDLTASADIRASSRQSMIASLTDCSTETFWESGDEDRNKSKVINVVCTAQCHARLIAAHIDNTRDLANKVSFIQFFCGPSAEEMNKIRQVEIEARHVGWVNCYLPDQKCRYMKLEMKGPDNSLRLRQIKVLGEIEGCDCRINNMKNPLKMQQDNCEAETLKVFRLLTSQVFGRLITDDCTEDKVEEKKVSEVDGGESGTARDNDLKEHMLGILFSRGSKLSHLQKQVCSHIVQAIKKETRRVRDEWEASLLNRSSTSIDGSRSSSDVYCFELLSMVLALSGSSVGRNYLAQQTGLLQDLFSLLHTASPRVQRQVTSVIRRVLPDVHPQALADLLLVPNLPPTDFNIMHSTNKPSVEEEFDSEKPCILDVFLACISKALAVQTKVKSNQFQKGITTVTLAECLAEHTSSRATGPRWWLRGHMTMCQAGNIIALLQDMAKGHLSEAWAMVSKAAIAEALLSLTKLDESLRLPQACMKTPTLWLALASLCVLDQDHVERLSSGEWRSSPDNQRGPPRPTCDNHDDGETPAIILCNMCGNLCADCNRFLHLHRRTRAHQRQVFKEEEEAIKVDLHEGCGRMKLFWLMLLADSKSLKAMVEFREGKVGATPAGSGTCRFCGTSSNNGLLAIGNVCSDAECQEHGRNACTKTLPCGHTCGGIKNEESCLPCLNRCPAPNQQMLKQDADDMCMICFTEALSAAPALQLKCAHVFHLHCTKNVLIRKWVGPRITFGFSLCPICKDTINHPVLKDLLAPIRELYEDVRRKALMRLEYEGLHKAEAITTPGARYFNDPASFAMERYAYYVCYKCGKAYYGGEARCDEQAGAVDDYDPTELVCGACSDVSRAQLCPKHGTDFLEYKCRYCCSVAVFFCFGTTHFCNTCHDDFQRVTNIPKADLPRCPAGPKAQAMEADECPLNVQHPPTGEEFALGCGVCRNAHTF</sequence>
<dbReference type="PROSITE" id="PS50012">
    <property type="entry name" value="RCC1_3"/>
    <property type="match status" value="1"/>
</dbReference>
<protein>
    <recommendedName>
        <fullName evidence="5">RCR-type E3 ubiquitin transferase</fullName>
        <ecNumber evidence="5">2.3.2.33</ecNumber>
    </recommendedName>
</protein>
<dbReference type="Gene3D" id="2.60.120.260">
    <property type="entry name" value="Galactose-binding domain-like"/>
    <property type="match status" value="1"/>
</dbReference>
<name>A0AA36FBK6_OCTVU</name>
<feature type="region of interest" description="Disordered" evidence="16">
    <location>
        <begin position="3356"/>
        <end position="3375"/>
    </location>
</feature>
<dbReference type="EMBL" id="OX597826">
    <property type="protein sequence ID" value="CAI9731990.1"/>
    <property type="molecule type" value="Genomic_DNA"/>
</dbReference>
<dbReference type="Proteomes" id="UP001162480">
    <property type="component" value="Chromosome 13"/>
</dbReference>
<dbReference type="InterPro" id="IPR038648">
    <property type="entry name" value="PHR_sf"/>
</dbReference>
<gene>
    <name evidence="19" type="ORF">OCTVUL_1B019140</name>
</gene>
<feature type="compositionally biased region" description="Low complexity" evidence="16">
    <location>
        <begin position="2732"/>
        <end position="2747"/>
    </location>
</feature>
<dbReference type="SMART" id="SM00184">
    <property type="entry name" value="RING"/>
    <property type="match status" value="1"/>
</dbReference>
<dbReference type="GO" id="GO:0008270">
    <property type="term" value="F:zinc ion binding"/>
    <property type="evidence" value="ECO:0007669"/>
    <property type="project" value="UniProtKB-KW"/>
</dbReference>
<dbReference type="InterPro" id="IPR013083">
    <property type="entry name" value="Znf_RING/FYVE/PHD"/>
</dbReference>
<feature type="region of interest" description="Disordered" evidence="16">
    <location>
        <begin position="2831"/>
        <end position="2863"/>
    </location>
</feature>
<feature type="region of interest" description="Disordered" evidence="16">
    <location>
        <begin position="2886"/>
        <end position="2951"/>
    </location>
</feature>
<feature type="compositionally biased region" description="Acidic residues" evidence="16">
    <location>
        <begin position="3815"/>
        <end position="3826"/>
    </location>
</feature>
<feature type="repeat" description="RCC1" evidence="15">
    <location>
        <begin position="875"/>
        <end position="924"/>
    </location>
</feature>
<evidence type="ECO:0000256" key="16">
    <source>
        <dbReference type="SAM" id="MobiDB-lite"/>
    </source>
</evidence>
<proteinExistence type="inferred from homology"/>
<evidence type="ECO:0000256" key="3">
    <source>
        <dbReference type="ARBA" id="ARBA00004906"/>
    </source>
</evidence>
<dbReference type="InterPro" id="IPR004939">
    <property type="entry name" value="APC_su10/DOC_dom"/>
</dbReference>
<organism evidence="19 20">
    <name type="scientific">Octopus vulgaris</name>
    <name type="common">Common octopus</name>
    <dbReference type="NCBI Taxonomy" id="6645"/>
    <lineage>
        <taxon>Eukaryota</taxon>
        <taxon>Metazoa</taxon>
        <taxon>Spiralia</taxon>
        <taxon>Lophotrochozoa</taxon>
        <taxon>Mollusca</taxon>
        <taxon>Cephalopoda</taxon>
        <taxon>Coleoidea</taxon>
        <taxon>Octopodiformes</taxon>
        <taxon>Octopoda</taxon>
        <taxon>Incirrata</taxon>
        <taxon>Octopodidae</taxon>
        <taxon>Octopus</taxon>
    </lineage>
</organism>
<feature type="compositionally biased region" description="Polar residues" evidence="16">
    <location>
        <begin position="3123"/>
        <end position="3133"/>
    </location>
</feature>
<dbReference type="SMART" id="SM01337">
    <property type="entry name" value="APC10"/>
    <property type="match status" value="1"/>
</dbReference>
<feature type="compositionally biased region" description="Low complexity" evidence="16">
    <location>
        <begin position="2988"/>
        <end position="2998"/>
    </location>
</feature>
<dbReference type="Pfam" id="PF13540">
    <property type="entry name" value="RCC1_2"/>
    <property type="match status" value="1"/>
</dbReference>